<dbReference type="InterPro" id="IPR019191">
    <property type="entry name" value="Essential_protein_Yae1_N"/>
</dbReference>
<dbReference type="AlphaFoldDB" id="A0AAJ6QSK2"/>
<evidence type="ECO:0000256" key="4">
    <source>
        <dbReference type="ARBA" id="ARBA00023242"/>
    </source>
</evidence>
<name>A0AAJ6QSK2_9ACAR</name>
<evidence type="ECO:0000313" key="7">
    <source>
        <dbReference type="Proteomes" id="UP000694867"/>
    </source>
</evidence>
<dbReference type="PANTHER" id="PTHR18829:SF0">
    <property type="entry name" value="PROTEIN YAE1 HOMOLOG"/>
    <property type="match status" value="1"/>
</dbReference>
<dbReference type="GO" id="GO:0005634">
    <property type="term" value="C:nucleus"/>
    <property type="evidence" value="ECO:0007669"/>
    <property type="project" value="UniProtKB-SubCell"/>
</dbReference>
<evidence type="ECO:0000256" key="3">
    <source>
        <dbReference type="ARBA" id="ARBA00022490"/>
    </source>
</evidence>
<feature type="region of interest" description="Disordered" evidence="5">
    <location>
        <begin position="1"/>
        <end position="43"/>
    </location>
</feature>
<feature type="compositionally biased region" description="Basic and acidic residues" evidence="5">
    <location>
        <begin position="12"/>
        <end position="43"/>
    </location>
</feature>
<reference evidence="8" key="1">
    <citation type="submission" date="2025-08" db="UniProtKB">
        <authorList>
            <consortium name="RefSeq"/>
        </authorList>
    </citation>
    <scope>IDENTIFICATION</scope>
</reference>
<keyword evidence="7" id="KW-1185">Reference proteome</keyword>
<sequence length="144" mass="16131">MADDGIFDEQADDRKLADKEFTRNEEASATEGTREGLTDGKDKALQQGFDSGFKQGFQLVENISIWRGFVQGLSTSIKKLDSGQEEKIQLYALYGKLLEFEQKAINSEAPLEEIRGSMEEVKKDIARVLHTLGMAHLLDTMTDL</sequence>
<evidence type="ECO:0000256" key="1">
    <source>
        <dbReference type="ARBA" id="ARBA00004123"/>
    </source>
</evidence>
<dbReference type="RefSeq" id="XP_003742497.1">
    <property type="nucleotide sequence ID" value="XM_003742449.3"/>
</dbReference>
<dbReference type="Pfam" id="PF09811">
    <property type="entry name" value="Yae1_N"/>
    <property type="match status" value="1"/>
</dbReference>
<feature type="domain" description="Essential protein Yae1 N-terminal" evidence="6">
    <location>
        <begin position="34"/>
        <end position="68"/>
    </location>
</feature>
<keyword evidence="4" id="KW-0539">Nucleus</keyword>
<comment type="subcellular location">
    <subcellularLocation>
        <location evidence="2">Cytoplasm</location>
    </subcellularLocation>
    <subcellularLocation>
        <location evidence="1">Nucleus</location>
    </subcellularLocation>
</comment>
<evidence type="ECO:0000256" key="2">
    <source>
        <dbReference type="ARBA" id="ARBA00004496"/>
    </source>
</evidence>
<dbReference type="KEGG" id="goe:100908974"/>
<organism evidence="7 8">
    <name type="scientific">Galendromus occidentalis</name>
    <name type="common">western predatory mite</name>
    <dbReference type="NCBI Taxonomy" id="34638"/>
    <lineage>
        <taxon>Eukaryota</taxon>
        <taxon>Metazoa</taxon>
        <taxon>Ecdysozoa</taxon>
        <taxon>Arthropoda</taxon>
        <taxon>Chelicerata</taxon>
        <taxon>Arachnida</taxon>
        <taxon>Acari</taxon>
        <taxon>Parasitiformes</taxon>
        <taxon>Mesostigmata</taxon>
        <taxon>Gamasina</taxon>
        <taxon>Phytoseioidea</taxon>
        <taxon>Phytoseiidae</taxon>
        <taxon>Typhlodrominae</taxon>
        <taxon>Galendromus</taxon>
    </lineage>
</organism>
<gene>
    <name evidence="8" type="primary">LOC100908974</name>
</gene>
<protein>
    <submittedName>
        <fullName evidence="8">Protein YAE1 homolog</fullName>
    </submittedName>
</protein>
<evidence type="ECO:0000259" key="6">
    <source>
        <dbReference type="Pfam" id="PF09811"/>
    </source>
</evidence>
<evidence type="ECO:0000256" key="5">
    <source>
        <dbReference type="SAM" id="MobiDB-lite"/>
    </source>
</evidence>
<feature type="compositionally biased region" description="Acidic residues" evidence="5">
    <location>
        <begin position="1"/>
        <end position="11"/>
    </location>
</feature>
<evidence type="ECO:0000313" key="8">
    <source>
        <dbReference type="RefSeq" id="XP_003742497.1"/>
    </source>
</evidence>
<dbReference type="GO" id="GO:0005737">
    <property type="term" value="C:cytoplasm"/>
    <property type="evidence" value="ECO:0007669"/>
    <property type="project" value="UniProtKB-SubCell"/>
</dbReference>
<dbReference type="InterPro" id="IPR038881">
    <property type="entry name" value="Yae1-like"/>
</dbReference>
<dbReference type="Proteomes" id="UP000694867">
    <property type="component" value="Unplaced"/>
</dbReference>
<accession>A0AAJ6QSK2</accession>
<proteinExistence type="predicted"/>
<keyword evidence="3" id="KW-0963">Cytoplasm</keyword>
<dbReference type="GeneID" id="100908974"/>
<dbReference type="PANTHER" id="PTHR18829">
    <property type="entry name" value="PROTEIN YAE1 HOMOLOG"/>
    <property type="match status" value="1"/>
</dbReference>